<dbReference type="Proteomes" id="UP000076532">
    <property type="component" value="Unassembled WGS sequence"/>
</dbReference>
<protein>
    <submittedName>
        <fullName evidence="1">Uncharacterized protein</fullName>
    </submittedName>
</protein>
<name>A0A166IT54_9AGAM</name>
<organism evidence="1 2">
    <name type="scientific">Athelia psychrophila</name>
    <dbReference type="NCBI Taxonomy" id="1759441"/>
    <lineage>
        <taxon>Eukaryota</taxon>
        <taxon>Fungi</taxon>
        <taxon>Dikarya</taxon>
        <taxon>Basidiomycota</taxon>
        <taxon>Agaricomycotina</taxon>
        <taxon>Agaricomycetes</taxon>
        <taxon>Agaricomycetidae</taxon>
        <taxon>Atheliales</taxon>
        <taxon>Atheliaceae</taxon>
        <taxon>Athelia</taxon>
    </lineage>
</organism>
<proteinExistence type="predicted"/>
<evidence type="ECO:0000313" key="2">
    <source>
        <dbReference type="Proteomes" id="UP000076532"/>
    </source>
</evidence>
<dbReference type="EMBL" id="KV417557">
    <property type="protein sequence ID" value="KZP20143.1"/>
    <property type="molecule type" value="Genomic_DNA"/>
</dbReference>
<sequence length="78" mass="8948">MILQLFSPPRAASSIRIHWDLGMGEHWTALERARARAFWHGWHWHMHLAEILVRAHTGMGTGTGILAGTVILLRYWHG</sequence>
<keyword evidence="2" id="KW-1185">Reference proteome</keyword>
<reference evidence="1 2" key="1">
    <citation type="journal article" date="2016" name="Mol. Biol. Evol.">
        <title>Comparative Genomics of Early-Diverging Mushroom-Forming Fungi Provides Insights into the Origins of Lignocellulose Decay Capabilities.</title>
        <authorList>
            <person name="Nagy L.G."/>
            <person name="Riley R."/>
            <person name="Tritt A."/>
            <person name="Adam C."/>
            <person name="Daum C."/>
            <person name="Floudas D."/>
            <person name="Sun H."/>
            <person name="Yadav J.S."/>
            <person name="Pangilinan J."/>
            <person name="Larsson K.H."/>
            <person name="Matsuura K."/>
            <person name="Barry K."/>
            <person name="Labutti K."/>
            <person name="Kuo R."/>
            <person name="Ohm R.A."/>
            <person name="Bhattacharya S.S."/>
            <person name="Shirouzu T."/>
            <person name="Yoshinaga Y."/>
            <person name="Martin F.M."/>
            <person name="Grigoriev I.V."/>
            <person name="Hibbett D.S."/>
        </authorList>
    </citation>
    <scope>NUCLEOTIDE SEQUENCE [LARGE SCALE GENOMIC DNA]</scope>
    <source>
        <strain evidence="1 2">CBS 109695</strain>
    </source>
</reference>
<gene>
    <name evidence="1" type="ORF">FIBSPDRAFT_861932</name>
</gene>
<dbReference type="AlphaFoldDB" id="A0A166IT54"/>
<evidence type="ECO:0000313" key="1">
    <source>
        <dbReference type="EMBL" id="KZP20143.1"/>
    </source>
</evidence>
<accession>A0A166IT54</accession>